<dbReference type="Pfam" id="PF07526">
    <property type="entry name" value="POX"/>
    <property type="match status" value="2"/>
</dbReference>
<feature type="region of interest" description="Disordered" evidence="9">
    <location>
        <begin position="450"/>
        <end position="492"/>
    </location>
</feature>
<evidence type="ECO:0000256" key="4">
    <source>
        <dbReference type="ARBA" id="ARBA00023125"/>
    </source>
</evidence>
<feature type="compositionally biased region" description="Polar residues" evidence="9">
    <location>
        <begin position="758"/>
        <end position="769"/>
    </location>
</feature>
<keyword evidence="12" id="KW-1185">Reference proteome</keyword>
<feature type="compositionally biased region" description="Basic residues" evidence="9">
    <location>
        <begin position="1"/>
        <end position="17"/>
    </location>
</feature>
<dbReference type="PROSITE" id="PS50071">
    <property type="entry name" value="HOMEOBOX_2"/>
    <property type="match status" value="1"/>
</dbReference>
<evidence type="ECO:0000256" key="1">
    <source>
        <dbReference type="ARBA" id="ARBA00004123"/>
    </source>
</evidence>
<feature type="compositionally biased region" description="Basic and acidic residues" evidence="9">
    <location>
        <begin position="710"/>
        <end position="721"/>
    </location>
</feature>
<dbReference type="SUPFAM" id="SSF46689">
    <property type="entry name" value="Homeodomain-like"/>
    <property type="match status" value="1"/>
</dbReference>
<dbReference type="Pfam" id="PF05920">
    <property type="entry name" value="Homeobox_KN"/>
    <property type="match status" value="1"/>
</dbReference>
<dbReference type="FunFam" id="1.10.10.60:FF:000083">
    <property type="entry name" value="BEL1-like homeodomain protein 4"/>
    <property type="match status" value="1"/>
</dbReference>
<keyword evidence="3" id="KW-0805">Transcription regulation</keyword>
<evidence type="ECO:0000256" key="7">
    <source>
        <dbReference type="ARBA" id="ARBA00023242"/>
    </source>
</evidence>
<name>A0A6J5Y074_PRUAR</name>
<dbReference type="GO" id="GO:0005634">
    <property type="term" value="C:nucleus"/>
    <property type="evidence" value="ECO:0007669"/>
    <property type="project" value="UniProtKB-SubCell"/>
</dbReference>
<feature type="region of interest" description="Disordered" evidence="9">
    <location>
        <begin position="41"/>
        <end position="76"/>
    </location>
</feature>
<feature type="compositionally biased region" description="Polar residues" evidence="9">
    <location>
        <begin position="270"/>
        <end position="280"/>
    </location>
</feature>
<dbReference type="InterPro" id="IPR050224">
    <property type="entry name" value="TALE_homeobox"/>
</dbReference>
<dbReference type="AlphaFoldDB" id="A0A6J5Y074"/>
<keyword evidence="7 8" id="KW-0539">Nucleus</keyword>
<dbReference type="InterPro" id="IPR006563">
    <property type="entry name" value="POX_dom"/>
</dbReference>
<feature type="region of interest" description="Disordered" evidence="9">
    <location>
        <begin position="359"/>
        <end position="393"/>
    </location>
</feature>
<sequence>MRVLKRRKRVQRQHKVKERYDEEEDQEQLDDMGIATVPPLLPTPPSIFSSSSSKGHHHHSIIDSESYSNSPNSMSQDYHHQGIFTFSNGFERSAMTTHQEQQQQQQHHLAQQIRREKLRVQGFETPPPPPLVGLDEEESGGLPVYETAGMLSEMFNYPPGGGPAGAAELLEHPMAQAYRMARQQQEPVSGAAEWYGSRVVGGGLGALGDSKNHNSRDSIQHHHQQQHQISTINADSAAAMQLFLMNPSQPRSPSPPAHTTSSTLHMLLPNPSSTTNSLQGFATPSGGGGAFGQFTWVPESHHGHDGGNPTGGAGEIGGVVEGQGLSLSLSTSLQHLEAAKAEEFRMGSDSAGGLLYYNNQGDHQGSTNQYKNLGAHHHHQHHQSQQQQQQALHSLQQGGVVGGHVGFGSSSGSASSFGVVNVLRNSKYVKAAQELLEEFCSVGRGQLKKNKFGGTGGRHNSTNPSSNPAGSGGGGGASSSSSKDVPPLSAADRIEHQRRKVKLLSMLDEACNLSLSLSLSPSFKVDRRYNHYCEQMQMVVNAFDLVMGFGAAVPYTALAQKAMSRHFRCLKDAITAQLKHSCELLGEKDGAGTSGITKGETPRLKMLEQSLRQQRAFHQMGMMEQEAWRPQRGLPERSVNILRAWLFEHFLHPYPSDADKHLLARQTGLSRNQVSNWFINARVRLWKPMVEEMYQQETNEEVGGAAAAAADHHHQDQRERNNQNQNSSGLNAQTPTPTTTAATTTTTTTPTTTPTTTNSPTGKRSEINASENDPSLITINRQQQQLQHHLQQPMMATTTASAVALPASQCFATTSTTANDRLASEDTCRRGSMVAADYGTTSGNAHIAAHDHQSSSNIGSSTTLISFGTTTAAGDVSLTLGLRHAGGGNNMPEKNPSSFSIRDFGGC</sequence>
<evidence type="ECO:0000256" key="3">
    <source>
        <dbReference type="ARBA" id="ARBA00023015"/>
    </source>
</evidence>
<feature type="compositionally biased region" description="Polar residues" evidence="9">
    <location>
        <begin position="359"/>
        <end position="371"/>
    </location>
</feature>
<dbReference type="InterPro" id="IPR009057">
    <property type="entry name" value="Homeodomain-like_sf"/>
</dbReference>
<feature type="DNA-binding region" description="Homeobox" evidence="8">
    <location>
        <begin position="627"/>
        <end position="689"/>
    </location>
</feature>
<dbReference type="EMBL" id="CAEKKB010000007">
    <property type="protein sequence ID" value="CAB4317943.1"/>
    <property type="molecule type" value="Genomic_DNA"/>
</dbReference>
<keyword evidence="6" id="KW-0804">Transcription</keyword>
<gene>
    <name evidence="11" type="ORF">ORAREDHAP_LOCUS44906</name>
</gene>
<evidence type="ECO:0000256" key="9">
    <source>
        <dbReference type="SAM" id="MobiDB-lite"/>
    </source>
</evidence>
<evidence type="ECO:0000313" key="11">
    <source>
        <dbReference type="EMBL" id="CAB4317943.1"/>
    </source>
</evidence>
<dbReference type="GO" id="GO:0006355">
    <property type="term" value="P:regulation of DNA-templated transcription"/>
    <property type="evidence" value="ECO:0007669"/>
    <property type="project" value="InterPro"/>
</dbReference>
<dbReference type="InterPro" id="IPR001356">
    <property type="entry name" value="HD"/>
</dbReference>
<feature type="compositionally biased region" description="Low complexity" evidence="9">
    <location>
        <begin position="63"/>
        <end position="75"/>
    </location>
</feature>
<reference evidence="12" key="1">
    <citation type="journal article" date="2020" name="Genome Biol.">
        <title>Gamete binning: chromosome-level and haplotype-resolved genome assembly enabled by high-throughput single-cell sequencing of gamete genomes.</title>
        <authorList>
            <person name="Campoy J.A."/>
            <person name="Sun H."/>
            <person name="Goel M."/>
            <person name="Jiao W.-B."/>
            <person name="Folz-Donahue K."/>
            <person name="Wang N."/>
            <person name="Rubio M."/>
            <person name="Liu C."/>
            <person name="Kukat C."/>
            <person name="Ruiz D."/>
            <person name="Huettel B."/>
            <person name="Schneeberger K."/>
        </authorList>
    </citation>
    <scope>NUCLEOTIDE SEQUENCE [LARGE SCALE GENOMIC DNA]</scope>
    <source>
        <strain evidence="12">cv. Rojo Pasion</strain>
    </source>
</reference>
<evidence type="ECO:0000259" key="10">
    <source>
        <dbReference type="PROSITE" id="PS50071"/>
    </source>
</evidence>
<dbReference type="Proteomes" id="UP000507245">
    <property type="component" value="Unassembled WGS sequence"/>
</dbReference>
<accession>A0A6J5Y074</accession>
<feature type="region of interest" description="Disordered" evidence="9">
    <location>
        <begin position="698"/>
        <end position="769"/>
    </location>
</feature>
<evidence type="ECO:0000256" key="6">
    <source>
        <dbReference type="ARBA" id="ARBA00023163"/>
    </source>
</evidence>
<feature type="compositionally biased region" description="Low complexity" evidence="9">
    <location>
        <begin position="734"/>
        <end position="757"/>
    </location>
</feature>
<keyword evidence="4 8" id="KW-0238">DNA-binding</keyword>
<dbReference type="SMART" id="SM00389">
    <property type="entry name" value="HOX"/>
    <property type="match status" value="1"/>
</dbReference>
<feature type="region of interest" description="Disordered" evidence="9">
    <location>
        <begin position="886"/>
        <end position="907"/>
    </location>
</feature>
<dbReference type="GO" id="GO:0003677">
    <property type="term" value="F:DNA binding"/>
    <property type="evidence" value="ECO:0007669"/>
    <property type="project" value="UniProtKB-UniRule"/>
</dbReference>
<comment type="similarity">
    <text evidence="2">Belongs to the TALE/BELL homeobox family.</text>
</comment>
<feature type="compositionally biased region" description="Low complexity" evidence="9">
    <location>
        <begin position="383"/>
        <end position="393"/>
    </location>
</feature>
<feature type="domain" description="Homeobox" evidence="10">
    <location>
        <begin position="625"/>
        <end position="688"/>
    </location>
</feature>
<comment type="subcellular location">
    <subcellularLocation>
        <location evidence="1 8">Nucleus</location>
    </subcellularLocation>
</comment>
<proteinExistence type="inferred from homology"/>
<evidence type="ECO:0000313" key="12">
    <source>
        <dbReference type="Proteomes" id="UP000507245"/>
    </source>
</evidence>
<dbReference type="InterPro" id="IPR008422">
    <property type="entry name" value="KN_HD"/>
</dbReference>
<organism evidence="11 12">
    <name type="scientific">Prunus armeniaca</name>
    <name type="common">Apricot</name>
    <name type="synonym">Armeniaca vulgaris</name>
    <dbReference type="NCBI Taxonomy" id="36596"/>
    <lineage>
        <taxon>Eukaryota</taxon>
        <taxon>Viridiplantae</taxon>
        <taxon>Streptophyta</taxon>
        <taxon>Embryophyta</taxon>
        <taxon>Tracheophyta</taxon>
        <taxon>Spermatophyta</taxon>
        <taxon>Magnoliopsida</taxon>
        <taxon>eudicotyledons</taxon>
        <taxon>Gunneridae</taxon>
        <taxon>Pentapetalae</taxon>
        <taxon>rosids</taxon>
        <taxon>fabids</taxon>
        <taxon>Rosales</taxon>
        <taxon>Rosaceae</taxon>
        <taxon>Amygdaloideae</taxon>
        <taxon>Amygdaleae</taxon>
        <taxon>Prunus</taxon>
    </lineage>
</organism>
<feature type="region of interest" description="Disordered" evidence="9">
    <location>
        <begin position="1"/>
        <end position="28"/>
    </location>
</feature>
<protein>
    <recommendedName>
        <fullName evidence="10">Homeobox domain-containing protein</fullName>
    </recommendedName>
</protein>
<dbReference type="Gene3D" id="1.10.10.60">
    <property type="entry name" value="Homeodomain-like"/>
    <property type="match status" value="1"/>
</dbReference>
<dbReference type="SMART" id="SM00574">
    <property type="entry name" value="POX"/>
    <property type="match status" value="1"/>
</dbReference>
<dbReference type="OrthoDB" id="10056939at2759"/>
<dbReference type="PANTHER" id="PTHR11850">
    <property type="entry name" value="HOMEOBOX PROTEIN TRANSCRIPTION FACTORS"/>
    <property type="match status" value="1"/>
</dbReference>
<dbReference type="CDD" id="cd00086">
    <property type="entry name" value="homeodomain"/>
    <property type="match status" value="1"/>
</dbReference>
<evidence type="ECO:0000256" key="2">
    <source>
        <dbReference type="ARBA" id="ARBA00006454"/>
    </source>
</evidence>
<evidence type="ECO:0000256" key="5">
    <source>
        <dbReference type="ARBA" id="ARBA00023155"/>
    </source>
</evidence>
<feature type="region of interest" description="Disordered" evidence="9">
    <location>
        <begin position="246"/>
        <end position="280"/>
    </location>
</feature>
<keyword evidence="5 8" id="KW-0371">Homeobox</keyword>
<evidence type="ECO:0000256" key="8">
    <source>
        <dbReference type="PROSITE-ProRule" id="PRU00108"/>
    </source>
</evidence>